<accession>A0A7L5BUW4</accession>
<keyword evidence="2" id="KW-1185">Reference proteome</keyword>
<dbReference type="AlphaFoldDB" id="A0A7L5BUW4"/>
<proteinExistence type="predicted"/>
<dbReference type="RefSeq" id="WP_165098885.1">
    <property type="nucleotide sequence ID" value="NZ_CP049056.1"/>
</dbReference>
<dbReference type="InterPro" id="IPR056250">
    <property type="entry name" value="AEP-like"/>
</dbReference>
<evidence type="ECO:0000313" key="2">
    <source>
        <dbReference type="Proteomes" id="UP000503336"/>
    </source>
</evidence>
<organism evidence="1 2">
    <name type="scientific">Pikeienuella piscinae</name>
    <dbReference type="NCBI Taxonomy" id="2748098"/>
    <lineage>
        <taxon>Bacteria</taxon>
        <taxon>Pseudomonadati</taxon>
        <taxon>Pseudomonadota</taxon>
        <taxon>Alphaproteobacteria</taxon>
        <taxon>Rhodobacterales</taxon>
        <taxon>Paracoccaceae</taxon>
        <taxon>Pikeienuella</taxon>
    </lineage>
</organism>
<dbReference type="EMBL" id="CP049056">
    <property type="protein sequence ID" value="QIE56100.1"/>
    <property type="molecule type" value="Genomic_DNA"/>
</dbReference>
<dbReference type="Proteomes" id="UP000503336">
    <property type="component" value="Chromosome"/>
</dbReference>
<dbReference type="KEGG" id="hdh:G5B40_11915"/>
<gene>
    <name evidence="1" type="ORF">G5B40_11915</name>
</gene>
<sequence length="211" mass="23802">MKDFGKSSLELGAEASRVVAHICHRQGVDEVTMLCHAASTNWRQRYTTTRQRLDNLEACLEYKVTKRQPINLLTEQVSQLGTDGLKSTCDTTFGGGVMSITSSVHHGIAHIPMMNLHPNEGVLIEDIVTFIRHIYPGRPGYILSSGRHFHYYGDFLVDESGWRELLGYFLIAYDFVHPGYCGFRLFDGYSTLRLTAQPPYKPHVPKLVATI</sequence>
<dbReference type="Pfam" id="PF24387">
    <property type="entry name" value="AEP-like"/>
    <property type="match status" value="1"/>
</dbReference>
<name>A0A7L5BUW4_9RHOB</name>
<protein>
    <submittedName>
        <fullName evidence="1">Uncharacterized protein</fullName>
    </submittedName>
</protein>
<evidence type="ECO:0000313" key="1">
    <source>
        <dbReference type="EMBL" id="QIE56100.1"/>
    </source>
</evidence>
<reference evidence="1 2" key="1">
    <citation type="submission" date="2020-02" db="EMBL/GenBank/DDBJ databases">
        <title>complete genome sequence of Rhodobacteraceae bacterium.</title>
        <authorList>
            <person name="Park J."/>
            <person name="Kim Y.-S."/>
            <person name="Kim K.-H."/>
        </authorList>
    </citation>
    <scope>NUCLEOTIDE SEQUENCE [LARGE SCALE GENOMIC DNA]</scope>
    <source>
        <strain evidence="1 2">RR4-56</strain>
    </source>
</reference>